<dbReference type="EMBL" id="JABTEG010000005">
    <property type="protein sequence ID" value="KAG4305025.1"/>
    <property type="molecule type" value="Genomic_DNA"/>
</dbReference>
<evidence type="ECO:0000313" key="1">
    <source>
        <dbReference type="EMBL" id="KAG4305025.1"/>
    </source>
</evidence>
<gene>
    <name evidence="1" type="ORF">PORY_001700</name>
</gene>
<proteinExistence type="predicted"/>
<accession>A0ACB7CCA2</accession>
<keyword evidence="2" id="KW-1185">Reference proteome</keyword>
<organism evidence="1 2">
    <name type="scientific">Pneumocystis oryctolagi</name>
    <dbReference type="NCBI Taxonomy" id="42067"/>
    <lineage>
        <taxon>Eukaryota</taxon>
        <taxon>Fungi</taxon>
        <taxon>Dikarya</taxon>
        <taxon>Ascomycota</taxon>
        <taxon>Taphrinomycotina</taxon>
        <taxon>Pneumocystomycetes</taxon>
        <taxon>Pneumocystaceae</taxon>
        <taxon>Pneumocystis</taxon>
    </lineage>
</organism>
<name>A0ACB7CCA2_9ASCO</name>
<sequence length="758" mass="86619">MDGLSIPSHSLLECILTEIADNDAHILGICAHIIDDLINYRPICSLSQDSTLWHTWHTRIQTLLRGKSPEKRWFGACLVKITAKQSPEGLFSHGTEWCQSLLHLLSNETCTTVVRRSCLTLLSIFVFSHGRPTYMRLFATPFLGSFLNNLVNLPSRHPSISNVCISCIDVIITLYPTICKPFVSNIKAMAIQVINEAHIDQLDMQESMFSVFSKLHCTAKDSGPEQWKSGILSCLWILHKIIDHFFHDSIQGPHFSLKKPEWIDNTFPNDFYEAFKIGLEKFTKYVWIIQLHLNQCTPYPIKIPAGQLFFFIYRVFNISDESNTAFALDNKEKSLLHAKIPYLHLIACKLLTDMIQILNSNILLHFSSILSQLNYIFSKEKNFIPLKLSIYNIFNMILYNAGTSISSYKSIDTILQEALNDLNQLLITSQSTSILSHKKESKKKRTHETLDIILRNSEIQKISSENVIKLALNVISSILNHLSPEILPITQRTLIDKTILSIALSPSLRKKFQKQVYDSLINNILSPGDVQAVILPHVIRIFQTSKETDILNLQTDYLNHTKLSTLDSILHPRFPPLRKKLKDQISEMDHSKSKILEETNKIYLKYLKCKDESNASEIIETCDESKTFDELKTYDELKASDTFNTVKKTYASNTSNACYISNACDTQETLSESFSLDIIQNTITTNFTSEQETKDFLKNDSDNIQNNTLEHIYKLSTETKEKNNTKDITPKNIETDDSSNFSDTEIPTIIMEDSSYEE</sequence>
<protein>
    <submittedName>
        <fullName evidence="1">Uncharacterized protein</fullName>
    </submittedName>
</protein>
<comment type="caution">
    <text evidence="1">The sequence shown here is derived from an EMBL/GenBank/DDBJ whole genome shotgun (WGS) entry which is preliminary data.</text>
</comment>
<reference evidence="1 2" key="1">
    <citation type="journal article" date="2021" name="Commun. Biol.">
        <title>Genomic insights into the host specific adaptation of the Pneumocystis genus.</title>
        <authorList>
            <person name="Cisse O.H."/>
            <person name="Ma L."/>
            <person name="Dekker J.P."/>
            <person name="Khil P.P."/>
            <person name="Youn J.-H."/>
            <person name="Brenchley J.M."/>
            <person name="Blair R."/>
            <person name="Pahar B."/>
            <person name="Chabe M."/>
            <person name="Van Rompay K.K.A."/>
            <person name="Keesler R."/>
            <person name="Sukura A."/>
            <person name="Hirsch V."/>
            <person name="Kutty G."/>
            <person name="Liu Y."/>
            <person name="Peng L."/>
            <person name="Chen J."/>
            <person name="Song J."/>
            <person name="Weissenbacher-Lang C."/>
            <person name="Xu J."/>
            <person name="Upham N.S."/>
            <person name="Stajich J.E."/>
            <person name="Cuomo C.A."/>
            <person name="Cushion M.T."/>
            <person name="Kovacs J.A."/>
        </authorList>
    </citation>
    <scope>NUCLEOTIDE SEQUENCE [LARGE SCALE GENOMIC DNA]</scope>
    <source>
        <strain evidence="1 2">RABM</strain>
    </source>
</reference>
<evidence type="ECO:0000313" key="2">
    <source>
        <dbReference type="Proteomes" id="UP000768646"/>
    </source>
</evidence>
<dbReference type="Proteomes" id="UP000768646">
    <property type="component" value="Unassembled WGS sequence"/>
</dbReference>